<dbReference type="RefSeq" id="WP_184198813.1">
    <property type="nucleotide sequence ID" value="NZ_JACHGW010000003.1"/>
</dbReference>
<organism evidence="2 3">
    <name type="scientific">Armatimonas rosea</name>
    <dbReference type="NCBI Taxonomy" id="685828"/>
    <lineage>
        <taxon>Bacteria</taxon>
        <taxon>Bacillati</taxon>
        <taxon>Armatimonadota</taxon>
        <taxon>Armatimonadia</taxon>
        <taxon>Armatimonadales</taxon>
        <taxon>Armatimonadaceae</taxon>
        <taxon>Armatimonas</taxon>
    </lineage>
</organism>
<keyword evidence="3" id="KW-1185">Reference proteome</keyword>
<protein>
    <submittedName>
        <fullName evidence="2">REP element-mobilizing transposase RayT</fullName>
    </submittedName>
</protein>
<proteinExistence type="predicted"/>
<comment type="caution">
    <text evidence="2">The sequence shown here is derived from an EMBL/GenBank/DDBJ whole genome shotgun (WGS) entry which is preliminary data.</text>
</comment>
<dbReference type="EMBL" id="JACHGW010000003">
    <property type="protein sequence ID" value="MBB6051582.1"/>
    <property type="molecule type" value="Genomic_DNA"/>
</dbReference>
<dbReference type="AlphaFoldDB" id="A0A7W9SRN4"/>
<dbReference type="PANTHER" id="PTHR33360">
    <property type="entry name" value="TRANSPOSASE FOR INSERTION SEQUENCE ELEMENT IS200"/>
    <property type="match status" value="1"/>
</dbReference>
<dbReference type="GO" id="GO:0003677">
    <property type="term" value="F:DNA binding"/>
    <property type="evidence" value="ECO:0007669"/>
    <property type="project" value="InterPro"/>
</dbReference>
<dbReference type="GO" id="GO:0004803">
    <property type="term" value="F:transposase activity"/>
    <property type="evidence" value="ECO:0007669"/>
    <property type="project" value="InterPro"/>
</dbReference>
<accession>A0A7W9SRN4</accession>
<dbReference type="Gene3D" id="3.30.70.1290">
    <property type="entry name" value="Transposase IS200-like"/>
    <property type="match status" value="1"/>
</dbReference>
<gene>
    <name evidence="2" type="ORF">HNQ39_003392</name>
</gene>
<feature type="domain" description="Transposase IS200-like" evidence="1">
    <location>
        <begin position="8"/>
        <end position="123"/>
    </location>
</feature>
<reference evidence="2 3" key="1">
    <citation type="submission" date="2020-08" db="EMBL/GenBank/DDBJ databases">
        <title>Genomic Encyclopedia of Type Strains, Phase IV (KMG-IV): sequencing the most valuable type-strain genomes for metagenomic binning, comparative biology and taxonomic classification.</title>
        <authorList>
            <person name="Goeker M."/>
        </authorList>
    </citation>
    <scope>NUCLEOTIDE SEQUENCE [LARGE SCALE GENOMIC DNA]</scope>
    <source>
        <strain evidence="2 3">DSM 23562</strain>
    </source>
</reference>
<sequence>MEKRRRNHTELAVHLVWTTWKRMPLIRSSELERSLWRVIQNEAEILGCSVLAIGGMPDHVHLVLVQPPSLSLSKLLNQLKGVSSSVARTQLGSEAFFQWAEGYSAFSLSSTHCQNAIAYVQSQKEHHSLETLWERWEETPDLELWAERPS</sequence>
<name>A0A7W9SRN4_ARMRO</name>
<evidence type="ECO:0000259" key="1">
    <source>
        <dbReference type="SMART" id="SM01321"/>
    </source>
</evidence>
<dbReference type="Proteomes" id="UP000520814">
    <property type="component" value="Unassembled WGS sequence"/>
</dbReference>
<dbReference type="SMART" id="SM01321">
    <property type="entry name" value="Y1_Tnp"/>
    <property type="match status" value="1"/>
</dbReference>
<dbReference type="PANTHER" id="PTHR33360:SF2">
    <property type="entry name" value="TRANSPOSASE FOR INSERTION SEQUENCE ELEMENT IS200"/>
    <property type="match status" value="1"/>
</dbReference>
<dbReference type="Pfam" id="PF01797">
    <property type="entry name" value="Y1_Tnp"/>
    <property type="match status" value="1"/>
</dbReference>
<dbReference type="NCBIfam" id="NF033573">
    <property type="entry name" value="transpos_IS200"/>
    <property type="match status" value="1"/>
</dbReference>
<evidence type="ECO:0000313" key="3">
    <source>
        <dbReference type="Proteomes" id="UP000520814"/>
    </source>
</evidence>
<dbReference type="GO" id="GO:0006313">
    <property type="term" value="P:DNA transposition"/>
    <property type="evidence" value="ECO:0007669"/>
    <property type="project" value="InterPro"/>
</dbReference>
<dbReference type="InterPro" id="IPR002686">
    <property type="entry name" value="Transposase_17"/>
</dbReference>
<dbReference type="SUPFAM" id="SSF143422">
    <property type="entry name" value="Transposase IS200-like"/>
    <property type="match status" value="1"/>
</dbReference>
<dbReference type="InterPro" id="IPR036515">
    <property type="entry name" value="Transposase_17_sf"/>
</dbReference>
<evidence type="ECO:0000313" key="2">
    <source>
        <dbReference type="EMBL" id="MBB6051582.1"/>
    </source>
</evidence>